<evidence type="ECO:0000256" key="2">
    <source>
        <dbReference type="SAM" id="SignalP"/>
    </source>
</evidence>
<protein>
    <submittedName>
        <fullName evidence="4">Type IX secretion system sortase PorU</fullName>
    </submittedName>
</protein>
<dbReference type="GO" id="GO:0006508">
    <property type="term" value="P:proteolysis"/>
    <property type="evidence" value="ECO:0007669"/>
    <property type="project" value="InterPro"/>
</dbReference>
<dbReference type="Gene3D" id="3.40.50.10390">
    <property type="entry name" value="Gingipain r, domain 1"/>
    <property type="match status" value="1"/>
</dbReference>
<organism evidence="4 5">
    <name type="scientific">Rudanella paleaurantiibacter</name>
    <dbReference type="NCBI Taxonomy" id="2614655"/>
    <lineage>
        <taxon>Bacteria</taxon>
        <taxon>Pseudomonadati</taxon>
        <taxon>Bacteroidota</taxon>
        <taxon>Cytophagia</taxon>
        <taxon>Cytophagales</taxon>
        <taxon>Cytophagaceae</taxon>
        <taxon>Rudanella</taxon>
    </lineage>
</organism>
<feature type="signal peptide" evidence="2">
    <location>
        <begin position="1"/>
        <end position="21"/>
    </location>
</feature>
<dbReference type="CDD" id="cd02258">
    <property type="entry name" value="Peptidase_C25_N"/>
    <property type="match status" value="1"/>
</dbReference>
<sequence length="1127" mass="123394">MWFCRYGLAGLALLLSVYASAQSVLRTGTWVKIGITQTGPYRLSYEAISAIQPAFANADPRRFRLYGNGGAPLPQANSTPRPADLTENAILVEGEADGRFDRGDALLFWGEGPHVIRQDSATGRLSHTINPYSDTTFYFLTVADQPGRRMAMRAPGDGTGLPAVSSFAHYRFHELEQTSRVRSGREWLGEFFGITTEQTFAFDIPGLVTNSPIEITSSVVADAPATTQFTLRLNSLSLGTQSVEALSGYRYDRKGIENRRLFSATAGTDPNLRVTLSYDRAGQSSAAAYLNFLGVQTRRELRLYDTPTLAWLSPGRYTVRQVTGGLRVWDVSLPTAPVSQSVTPTGPDGTWASASQGRYVLFADNQFRQPLTLALVPNQNVRAEATPQLLIVTPAAFRAEAERLASFRQTNDGLTTLVVTTQQLYNEFASGQPDPTAIRDAARYFDRKAPGTLRYLLLFGDATFDYRNLSGILNPAQWANTVPVYESRESLHPVLSYSSDDYFGFLQENAGEWPETNAGDLRLDIGIGRLPVKTPDEARTVVDKLIRYATDRSLAGDWQTRVAFVADDGDSNIHQNDADQLARDIERKTPFRPQRIFLDDFVQESAPGGQRAPGVNQTISRIIDEGRLIINYTGHGGETGWAEEQVLTLNDIFTWRNRRLPLLVTATCEFGRYDDPNVNSGAELALLSRQGGAIGLLTTTRPVYANTNFLLNEAFYQAVFKPVNGQMPRLGDVFRETKNNSLSGSLNRNFALIADPSMRLAYPQADVALTHVNGRAVKAGAPDTLRALQSVVLEGEIQQPATRQRMSDFNGRVRLTLYDKPLSRTTRGTESSPMNYQTYASLIFSGQVAVNQGRFRVQFVVPKDIDYSFGQGRLYAYALRADSLFDAIGQAASLVIGSTAANPVVDTQPPSLTLAVIGGTPDGSDRVRVAGPDVTLRIQVADNLGINLAQTGLGHELTAQLNTDAPIVLNSNYVSEDSEGRRGSASVTFRNLPSGSYTVRAKAWDVNNNSTEGALTFIVSEKPSLLIRSLWASPNPVVDQTQLALNHNRPGETLDWSVQVYDQAGRLLSEQVGQCDSCPETVSLGQWDGRNGAGSLLINGLYLYRVVLRAASDGSEAKAGNRILLVR</sequence>
<dbReference type="NCBIfam" id="NF033707">
    <property type="entry name" value="T9SS_sortase"/>
    <property type="match status" value="1"/>
</dbReference>
<dbReference type="AlphaFoldDB" id="A0A7J5TXQ8"/>
<dbReference type="GO" id="GO:0008234">
    <property type="term" value="F:cysteine-type peptidase activity"/>
    <property type="evidence" value="ECO:0007669"/>
    <property type="project" value="InterPro"/>
</dbReference>
<keyword evidence="1 2" id="KW-0732">Signal</keyword>
<proteinExistence type="predicted"/>
<evidence type="ECO:0000313" key="5">
    <source>
        <dbReference type="Proteomes" id="UP000488299"/>
    </source>
</evidence>
<keyword evidence="5" id="KW-1185">Reference proteome</keyword>
<dbReference type="EMBL" id="WELI01000006">
    <property type="protein sequence ID" value="KAB7729400.1"/>
    <property type="molecule type" value="Genomic_DNA"/>
</dbReference>
<feature type="chain" id="PRO_5029558464" evidence="2">
    <location>
        <begin position="22"/>
        <end position="1127"/>
    </location>
</feature>
<gene>
    <name evidence="4" type="primary">porU</name>
    <name evidence="4" type="ORF">F5984_15875</name>
</gene>
<dbReference type="Proteomes" id="UP000488299">
    <property type="component" value="Unassembled WGS sequence"/>
</dbReference>
<dbReference type="InterPro" id="IPR029031">
    <property type="entry name" value="Gingipain_N_sf"/>
</dbReference>
<dbReference type="Pfam" id="PF01364">
    <property type="entry name" value="Peptidase_C25"/>
    <property type="match status" value="1"/>
</dbReference>
<feature type="domain" description="Gingipain" evidence="3">
    <location>
        <begin position="390"/>
        <end position="760"/>
    </location>
</feature>
<evidence type="ECO:0000259" key="3">
    <source>
        <dbReference type="Pfam" id="PF01364"/>
    </source>
</evidence>
<dbReference type="Gene3D" id="3.40.50.1460">
    <property type="match status" value="1"/>
</dbReference>
<name>A0A7J5TXQ8_9BACT</name>
<accession>A0A7J5TXQ8</accession>
<reference evidence="4 5" key="1">
    <citation type="submission" date="2019-10" db="EMBL/GenBank/DDBJ databases">
        <title>Rudanella paleaurantiibacter sp. nov., isolated from sludge.</title>
        <authorList>
            <person name="Xu S.Q."/>
        </authorList>
    </citation>
    <scope>NUCLEOTIDE SEQUENCE [LARGE SCALE GENOMIC DNA]</scope>
    <source>
        <strain evidence="4 5">HX-22-17</strain>
    </source>
</reference>
<comment type="caution">
    <text evidence="4">The sequence shown here is derived from an EMBL/GenBank/DDBJ whole genome shotgun (WGS) entry which is preliminary data.</text>
</comment>
<dbReference type="InterPro" id="IPR001769">
    <property type="entry name" value="Gingipain"/>
</dbReference>
<dbReference type="SUPFAM" id="SSF52129">
    <property type="entry name" value="Caspase-like"/>
    <property type="match status" value="1"/>
</dbReference>
<evidence type="ECO:0000313" key="4">
    <source>
        <dbReference type="EMBL" id="KAB7729400.1"/>
    </source>
</evidence>
<dbReference type="Gene3D" id="2.60.40.4070">
    <property type="match status" value="1"/>
</dbReference>
<dbReference type="InterPro" id="IPR029030">
    <property type="entry name" value="Caspase-like_dom_sf"/>
</dbReference>
<evidence type="ECO:0000256" key="1">
    <source>
        <dbReference type="ARBA" id="ARBA00022729"/>
    </source>
</evidence>